<organism evidence="1">
    <name type="scientific">uncultured Sulfurovum sp</name>
    <dbReference type="NCBI Taxonomy" id="269237"/>
    <lineage>
        <taxon>Bacteria</taxon>
        <taxon>Pseudomonadati</taxon>
        <taxon>Campylobacterota</taxon>
        <taxon>Epsilonproteobacteria</taxon>
        <taxon>Campylobacterales</taxon>
        <taxon>Sulfurovaceae</taxon>
        <taxon>Sulfurovum</taxon>
        <taxon>environmental samples</taxon>
    </lineage>
</organism>
<dbReference type="Gene3D" id="3.20.10.10">
    <property type="entry name" value="D-amino Acid Aminotransferase, subunit A, domain 2"/>
    <property type="match status" value="1"/>
</dbReference>
<dbReference type="AlphaFoldDB" id="A0A6S6SP52"/>
<dbReference type="SUPFAM" id="SSF56752">
    <property type="entry name" value="D-aminoacid aminotransferase-like PLP-dependent enzymes"/>
    <property type="match status" value="1"/>
</dbReference>
<sequence>MSTTLLFETIKIDEGKIFNLSYHQERMDESRKKLFLTQNTIHLKDHIHPPKKGLYKCRIVYAENIYSIEYIPYKKKQVHSLKIVSSPIKYEHKYVDRKTINNLLSVCNDADDILIEHNGYICDTSIANIAFFDGKRWYTPEKPLLKGTMRAKLIDEGLLKTKKIKSSEIGNYTQVALMNAMIGFNVITDAKVTHNHTLHHLRSHYDY</sequence>
<accession>A0A6S6SP52</accession>
<dbReference type="InterPro" id="IPR001544">
    <property type="entry name" value="Aminotrans_IV"/>
</dbReference>
<dbReference type="EMBL" id="CACVAS010000058">
    <property type="protein sequence ID" value="CAA6810249.1"/>
    <property type="molecule type" value="Genomic_DNA"/>
</dbReference>
<dbReference type="EC" id="4.1.3.38" evidence="1"/>
<dbReference type="InterPro" id="IPR036038">
    <property type="entry name" value="Aminotransferase-like"/>
</dbReference>
<proteinExistence type="predicted"/>
<dbReference type="Gene3D" id="3.30.470.10">
    <property type="match status" value="1"/>
</dbReference>
<dbReference type="InterPro" id="IPR043132">
    <property type="entry name" value="BCAT-like_C"/>
</dbReference>
<dbReference type="InterPro" id="IPR043131">
    <property type="entry name" value="BCAT-like_N"/>
</dbReference>
<protein>
    <submittedName>
        <fullName evidence="1">Aminodeoxychorismate lyase (EC)</fullName>
        <ecNumber evidence="1">4.1.3.38</ecNumber>
    </submittedName>
</protein>
<dbReference type="Pfam" id="PF01063">
    <property type="entry name" value="Aminotran_4"/>
    <property type="match status" value="1"/>
</dbReference>
<gene>
    <name evidence="1" type="ORF">HELGO_WM44</name>
</gene>
<reference evidence="1" key="1">
    <citation type="submission" date="2020-01" db="EMBL/GenBank/DDBJ databases">
        <authorList>
            <person name="Meier V. D."/>
            <person name="Meier V D."/>
        </authorList>
    </citation>
    <scope>NUCLEOTIDE SEQUENCE</scope>
    <source>
        <strain evidence="1">HLG_WM_MAG_01</strain>
    </source>
</reference>
<keyword evidence="1" id="KW-0456">Lyase</keyword>
<dbReference type="GO" id="GO:0008696">
    <property type="term" value="F:4-amino-4-deoxychorismate lyase activity"/>
    <property type="evidence" value="ECO:0007669"/>
    <property type="project" value="UniProtKB-EC"/>
</dbReference>
<evidence type="ECO:0000313" key="1">
    <source>
        <dbReference type="EMBL" id="CAA6810249.1"/>
    </source>
</evidence>
<name>A0A6S6SP52_9BACT</name>